<dbReference type="GeneID" id="6077265"/>
<evidence type="ECO:0000313" key="2">
    <source>
        <dbReference type="Proteomes" id="UP000001194"/>
    </source>
</evidence>
<dbReference type="RefSeq" id="XP_001881603.1">
    <property type="nucleotide sequence ID" value="XM_001881568.1"/>
</dbReference>
<dbReference type="EMBL" id="DS547103">
    <property type="protein sequence ID" value="EDR07814.1"/>
    <property type="molecule type" value="Genomic_DNA"/>
</dbReference>
<reference evidence="1 2" key="1">
    <citation type="journal article" date="2008" name="Nature">
        <title>The genome of Laccaria bicolor provides insights into mycorrhizal symbiosis.</title>
        <authorList>
            <person name="Martin F."/>
            <person name="Aerts A."/>
            <person name="Ahren D."/>
            <person name="Brun A."/>
            <person name="Danchin E.G.J."/>
            <person name="Duchaussoy F."/>
            <person name="Gibon J."/>
            <person name="Kohler A."/>
            <person name="Lindquist E."/>
            <person name="Pereda V."/>
            <person name="Salamov A."/>
            <person name="Shapiro H.J."/>
            <person name="Wuyts J."/>
            <person name="Blaudez D."/>
            <person name="Buee M."/>
            <person name="Brokstein P."/>
            <person name="Canbaeck B."/>
            <person name="Cohen D."/>
            <person name="Courty P.E."/>
            <person name="Coutinho P.M."/>
            <person name="Delaruelle C."/>
            <person name="Detter J.C."/>
            <person name="Deveau A."/>
            <person name="DiFazio S."/>
            <person name="Duplessis S."/>
            <person name="Fraissinet-Tachet L."/>
            <person name="Lucic E."/>
            <person name="Frey-Klett P."/>
            <person name="Fourrey C."/>
            <person name="Feussner I."/>
            <person name="Gay G."/>
            <person name="Grimwood J."/>
            <person name="Hoegger P.J."/>
            <person name="Jain P."/>
            <person name="Kilaru S."/>
            <person name="Labbe J."/>
            <person name="Lin Y.C."/>
            <person name="Legue V."/>
            <person name="Le Tacon F."/>
            <person name="Marmeisse R."/>
            <person name="Melayah D."/>
            <person name="Montanini B."/>
            <person name="Muratet M."/>
            <person name="Nehls U."/>
            <person name="Niculita-Hirzel H."/>
            <person name="Oudot-Le Secq M.P."/>
            <person name="Peter M."/>
            <person name="Quesneville H."/>
            <person name="Rajashekar B."/>
            <person name="Reich M."/>
            <person name="Rouhier N."/>
            <person name="Schmutz J."/>
            <person name="Yin T."/>
            <person name="Chalot M."/>
            <person name="Henrissat B."/>
            <person name="Kuees U."/>
            <person name="Lucas S."/>
            <person name="Van de Peer Y."/>
            <person name="Podila G.K."/>
            <person name="Polle A."/>
            <person name="Pukkila P.J."/>
            <person name="Richardson P.M."/>
            <person name="Rouze P."/>
            <person name="Sanders I.R."/>
            <person name="Stajich J.E."/>
            <person name="Tunlid A."/>
            <person name="Tuskan G."/>
            <person name="Grigoriev I.V."/>
        </authorList>
    </citation>
    <scope>NUCLEOTIDE SEQUENCE [LARGE SCALE GENOMIC DNA]</scope>
    <source>
        <strain evidence="2">S238N-H82 / ATCC MYA-4686</strain>
    </source>
</reference>
<dbReference type="InParanoid" id="B0DC10"/>
<dbReference type="AlphaFoldDB" id="B0DC10"/>
<gene>
    <name evidence="1" type="ORF">LACBIDRAFT_327529</name>
</gene>
<dbReference type="OrthoDB" id="10429933at2759"/>
<evidence type="ECO:0000313" key="1">
    <source>
        <dbReference type="EMBL" id="EDR07814.1"/>
    </source>
</evidence>
<accession>B0DC10</accession>
<protein>
    <submittedName>
        <fullName evidence="1">Predicted protein</fullName>
    </submittedName>
</protein>
<dbReference type="Proteomes" id="UP000001194">
    <property type="component" value="Unassembled WGS sequence"/>
</dbReference>
<organism evidence="2">
    <name type="scientific">Laccaria bicolor (strain S238N-H82 / ATCC MYA-4686)</name>
    <name type="common">Bicoloured deceiver</name>
    <name type="synonym">Laccaria laccata var. bicolor</name>
    <dbReference type="NCBI Taxonomy" id="486041"/>
    <lineage>
        <taxon>Eukaryota</taxon>
        <taxon>Fungi</taxon>
        <taxon>Dikarya</taxon>
        <taxon>Basidiomycota</taxon>
        <taxon>Agaricomycotina</taxon>
        <taxon>Agaricomycetes</taxon>
        <taxon>Agaricomycetidae</taxon>
        <taxon>Agaricales</taxon>
        <taxon>Agaricineae</taxon>
        <taxon>Hydnangiaceae</taxon>
        <taxon>Laccaria</taxon>
    </lineage>
</organism>
<proteinExistence type="predicted"/>
<dbReference type="HOGENOM" id="CLU_1713574_0_0_1"/>
<name>B0DC10_LACBS</name>
<sequence>MPYRIKSSNTLFCWGNTRLRVARRILHGTCGTTYITWEAQTSTYEFRGSLREETICLKSEELSFHLTNCYSIQGEKSGPRADDGSTGSAARLTQNDKVLVGNLSEADSRKSMTASIITGATASRDGIPHHESALIYLVFQLGKVRESSRFVGD</sequence>
<dbReference type="KEGG" id="lbc:LACBIDRAFT_327529"/>
<keyword evidence="2" id="KW-1185">Reference proteome</keyword>